<accession>A0A2M7UX28</accession>
<keyword evidence="2" id="KW-1133">Transmembrane helix</keyword>
<dbReference type="AlphaFoldDB" id="A0A2M7UX28"/>
<evidence type="ECO:0000256" key="1">
    <source>
        <dbReference type="SAM" id="Coils"/>
    </source>
</evidence>
<evidence type="ECO:0000259" key="3">
    <source>
        <dbReference type="Pfam" id="PF01471"/>
    </source>
</evidence>
<dbReference type="Proteomes" id="UP000230760">
    <property type="component" value="Unassembled WGS sequence"/>
</dbReference>
<evidence type="ECO:0000313" key="5">
    <source>
        <dbReference type="Proteomes" id="UP000230760"/>
    </source>
</evidence>
<dbReference type="EMBL" id="PFPB01000072">
    <property type="protein sequence ID" value="PIZ88526.1"/>
    <property type="molecule type" value="Genomic_DNA"/>
</dbReference>
<feature type="domain" description="Peptidoglycan binding-like" evidence="3">
    <location>
        <begin position="527"/>
        <end position="569"/>
    </location>
</feature>
<dbReference type="InterPro" id="IPR002477">
    <property type="entry name" value="Peptidoglycan-bd-like"/>
</dbReference>
<keyword evidence="1" id="KW-0175">Coiled coil</keyword>
<keyword evidence="2" id="KW-0472">Membrane</keyword>
<feature type="transmembrane region" description="Helical" evidence="2">
    <location>
        <begin position="34"/>
        <end position="52"/>
    </location>
</feature>
<dbReference type="InterPro" id="IPR036365">
    <property type="entry name" value="PGBD-like_sf"/>
</dbReference>
<comment type="caution">
    <text evidence="4">The sequence shown here is derived from an EMBL/GenBank/DDBJ whole genome shotgun (WGS) entry which is preliminary data.</text>
</comment>
<gene>
    <name evidence="4" type="ORF">COX90_04110</name>
</gene>
<feature type="coiled-coil region" evidence="1">
    <location>
        <begin position="481"/>
        <end position="508"/>
    </location>
</feature>
<dbReference type="Gene3D" id="1.10.101.10">
    <property type="entry name" value="PGBD-like superfamily/PGBD"/>
    <property type="match status" value="1"/>
</dbReference>
<name>A0A2M7UX28_9BACT</name>
<sequence length="600" mass="67737">MNASRILRTFRYAQEPCFSLGQLNWPLLEIKLLMLKRIFFVSIFVVLLFSGFNTKAAQLGETLNFYVEGSYDISGRTELLAEVVKVNPKIYFFVDKNWWNSQGSLRRSEIINSLESLSIEFENKIYPNLTSAFGSEWKPGIDGDERITVLIHQMKDGVGGYFRTADEYLKIQYPESNEKEMVYLTTAGIDTPEMKSFLAHEFLHLITFNQKEKKYGITEETWLNEARAEYASTLLGYDSVYAGSNLERRAKAFLEQSSDAICEWQNRTSDYGVLNIFIQYLVDHYGVGILTDSLKLEKVGIASINEALLKNGFKEDFSQIFTDWTVAVFVNDCSLGIKYCYLSKNLEKLRVNPTINFLPLEGTSVLSITNVTKSWTGNWQKFIGGKGVLKLEFKGLAGLGFKVPYLIQDKNGKYSINFLALDKDQKGEIYIPDFSSKNTALIAIPSLQKKISGFDGLDPTYPYSVTVSVMERTPAEELELIQQLLSQITLLQKEIARVQTQINALLGKSTVSCQKIESNLYLGMMNSAEVRCLQEFLKSQGQDIYPEGLVTGYFGSLTKAAVIKFQEKYASDVLAPWGLTGGTGRVAQTTRNKINELLGR</sequence>
<evidence type="ECO:0000313" key="4">
    <source>
        <dbReference type="EMBL" id="PIZ88526.1"/>
    </source>
</evidence>
<keyword evidence="2" id="KW-0812">Transmembrane</keyword>
<dbReference type="InterPro" id="IPR036366">
    <property type="entry name" value="PGBDSf"/>
</dbReference>
<organism evidence="4 5">
    <name type="scientific">Candidatus Nealsonbacteria bacterium CG_4_10_14_0_2_um_filter_38_17</name>
    <dbReference type="NCBI Taxonomy" id="1974680"/>
    <lineage>
        <taxon>Bacteria</taxon>
        <taxon>Candidatus Nealsoniibacteriota</taxon>
    </lineage>
</organism>
<dbReference type="Pfam" id="PF01471">
    <property type="entry name" value="PG_binding_1"/>
    <property type="match status" value="1"/>
</dbReference>
<proteinExistence type="predicted"/>
<evidence type="ECO:0000256" key="2">
    <source>
        <dbReference type="SAM" id="Phobius"/>
    </source>
</evidence>
<dbReference type="SUPFAM" id="SSF47090">
    <property type="entry name" value="PGBD-like"/>
    <property type="match status" value="1"/>
</dbReference>
<protein>
    <recommendedName>
        <fullName evidence="3">Peptidoglycan binding-like domain-containing protein</fullName>
    </recommendedName>
</protein>
<reference evidence="5" key="1">
    <citation type="submission" date="2017-09" db="EMBL/GenBank/DDBJ databases">
        <title>Depth-based differentiation of microbial function through sediment-hosted aquifers and enrichment of novel symbionts in the deep terrestrial subsurface.</title>
        <authorList>
            <person name="Probst A.J."/>
            <person name="Ladd B."/>
            <person name="Jarett J.K."/>
            <person name="Geller-Mcgrath D.E."/>
            <person name="Sieber C.M.K."/>
            <person name="Emerson J.B."/>
            <person name="Anantharaman K."/>
            <person name="Thomas B.C."/>
            <person name="Malmstrom R."/>
            <person name="Stieglmeier M."/>
            <person name="Klingl A."/>
            <person name="Woyke T."/>
            <person name="Ryan C.M."/>
            <person name="Banfield J.F."/>
        </authorList>
    </citation>
    <scope>NUCLEOTIDE SEQUENCE [LARGE SCALE GENOMIC DNA]</scope>
</reference>